<proteinExistence type="predicted"/>
<dbReference type="EMBL" id="CP038267">
    <property type="protein sequence ID" value="QBR93914.1"/>
    <property type="molecule type" value="Genomic_DNA"/>
</dbReference>
<evidence type="ECO:0000313" key="3">
    <source>
        <dbReference type="Proteomes" id="UP000294894"/>
    </source>
</evidence>
<dbReference type="Pfam" id="PF05257">
    <property type="entry name" value="CHAP"/>
    <property type="match status" value="1"/>
</dbReference>
<dbReference type="Proteomes" id="UP000294894">
    <property type="component" value="Chromosome"/>
</dbReference>
<organism evidence="2 3">
    <name type="scientific">Nocardioides euryhalodurans</name>
    <dbReference type="NCBI Taxonomy" id="2518370"/>
    <lineage>
        <taxon>Bacteria</taxon>
        <taxon>Bacillati</taxon>
        <taxon>Actinomycetota</taxon>
        <taxon>Actinomycetes</taxon>
        <taxon>Propionibacteriales</taxon>
        <taxon>Nocardioidaceae</taxon>
        <taxon>Nocardioides</taxon>
    </lineage>
</organism>
<dbReference type="Gene3D" id="3.90.1720.10">
    <property type="entry name" value="endopeptidase domain like (from Nostoc punctiforme)"/>
    <property type="match status" value="1"/>
</dbReference>
<reference evidence="2 3" key="1">
    <citation type="submission" date="2019-03" db="EMBL/GenBank/DDBJ databases">
        <title>Three New Species of Nocardioides, Nocardioides euryhalodurans sp. nov., Nocardioides seonyuensis sp. nov. and Nocardioides eburneoflavus sp. nov., Iolated from Soil.</title>
        <authorList>
            <person name="Roh S.G."/>
            <person name="Lee C."/>
            <person name="Kim M.-K."/>
            <person name="Kim S.B."/>
        </authorList>
    </citation>
    <scope>NUCLEOTIDE SEQUENCE [LARGE SCALE GENOMIC DNA]</scope>
    <source>
        <strain evidence="2 3">MMS17-SY117</strain>
    </source>
</reference>
<sequence>MTPPPRSPLAALTAALPLSLLLVMLLTLLSPLPSATAASSYLCTGYDSCQDRGYGHFGYKRANDRMWWRMYSGHNCTNYVAYRLVRGGMSAERPWSGSGNASNWGPANRRITDDTPMVGAVAWWRANVPGAGSSGHVAYVERVVSARRIVVSEDSWGGDFHWRTITKRGTGWPSGFVHFDDREVRATSDPVVTGTPAIGATLRVDLGRWTPTATTSVQWLAAGKPIEGATATSFTPTLAQRGKRLTARVSATARGHLPGRETTAPTTRVVRGTLATAVAPTVSGTPQVDEVLEVLPGSLTPSATTRTFRWYADGQRIEGADARRLRLRQEHIRSRITATVVSTREGYRRHSVSTAATTRVAAGEFDVTTPFALSGTPRLDRRLEVAAGTFAPAGATVTHTWLRDGEPIPRATGNAYVATVDDVGHRLSVRVDLQHPGYRDHTVTMAAAGPVVTPATLRLGATGRRGRAVVVLRVAAAGVPGPRGEATLRIGRTSVTGDVVDGRLRAVLRGIAPGRHTVRASYTGTGVVVGGKATTTVRVPRR</sequence>
<dbReference type="PROSITE" id="PS50911">
    <property type="entry name" value="CHAP"/>
    <property type="match status" value="1"/>
</dbReference>
<evidence type="ECO:0000313" key="2">
    <source>
        <dbReference type="EMBL" id="QBR93914.1"/>
    </source>
</evidence>
<dbReference type="KEGG" id="noy:EXE57_17710"/>
<dbReference type="InterPro" id="IPR007921">
    <property type="entry name" value="CHAP_dom"/>
</dbReference>
<evidence type="ECO:0000259" key="1">
    <source>
        <dbReference type="PROSITE" id="PS50911"/>
    </source>
</evidence>
<accession>A0A4P7GPK7</accession>
<gene>
    <name evidence="2" type="ORF">EXE57_17710</name>
</gene>
<keyword evidence="3" id="KW-1185">Reference proteome</keyword>
<protein>
    <submittedName>
        <fullName evidence="2">CHAP domain-containing protein</fullName>
    </submittedName>
</protein>
<dbReference type="SUPFAM" id="SSF54001">
    <property type="entry name" value="Cysteine proteinases"/>
    <property type="match status" value="1"/>
</dbReference>
<name>A0A4P7GPK7_9ACTN</name>
<dbReference type="RefSeq" id="WP_135079808.1">
    <property type="nucleotide sequence ID" value="NZ_CP038267.1"/>
</dbReference>
<dbReference type="AlphaFoldDB" id="A0A4P7GPK7"/>
<dbReference type="OrthoDB" id="614750at2"/>
<feature type="domain" description="Peptidase C51" evidence="1">
    <location>
        <begin position="51"/>
        <end position="178"/>
    </location>
</feature>
<dbReference type="InterPro" id="IPR038765">
    <property type="entry name" value="Papain-like_cys_pep_sf"/>
</dbReference>
<dbReference type="Gene3D" id="2.60.40.2700">
    <property type="match status" value="3"/>
</dbReference>